<proteinExistence type="inferred from homology"/>
<dbReference type="AlphaFoldDB" id="A0A409XII9"/>
<name>A0A409XII9_PSICY</name>
<reference evidence="4 5" key="1">
    <citation type="journal article" date="2018" name="Evol. Lett.">
        <title>Horizontal gene cluster transfer increased hallucinogenic mushroom diversity.</title>
        <authorList>
            <person name="Reynolds H.T."/>
            <person name="Vijayakumar V."/>
            <person name="Gluck-Thaler E."/>
            <person name="Korotkin H.B."/>
            <person name="Matheny P.B."/>
            <person name="Slot J.C."/>
        </authorList>
    </citation>
    <scope>NUCLEOTIDE SEQUENCE [LARGE SCALE GENOMIC DNA]</scope>
    <source>
        <strain evidence="4 5">2631</strain>
    </source>
</reference>
<organism evidence="4 5">
    <name type="scientific">Psilocybe cyanescens</name>
    <dbReference type="NCBI Taxonomy" id="93625"/>
    <lineage>
        <taxon>Eukaryota</taxon>
        <taxon>Fungi</taxon>
        <taxon>Dikarya</taxon>
        <taxon>Basidiomycota</taxon>
        <taxon>Agaricomycotina</taxon>
        <taxon>Agaricomycetes</taxon>
        <taxon>Agaricomycetidae</taxon>
        <taxon>Agaricales</taxon>
        <taxon>Agaricineae</taxon>
        <taxon>Strophariaceae</taxon>
        <taxon>Psilocybe</taxon>
    </lineage>
</organism>
<accession>A0A409XII9</accession>
<dbReference type="InterPro" id="IPR001509">
    <property type="entry name" value="Epimerase_deHydtase"/>
</dbReference>
<dbReference type="InParanoid" id="A0A409XII9"/>
<dbReference type="PANTHER" id="PTHR10366">
    <property type="entry name" value="NAD DEPENDENT EPIMERASE/DEHYDRATASE"/>
    <property type="match status" value="1"/>
</dbReference>
<dbReference type="GO" id="GO:0016616">
    <property type="term" value="F:oxidoreductase activity, acting on the CH-OH group of donors, NAD or NADP as acceptor"/>
    <property type="evidence" value="ECO:0007669"/>
    <property type="project" value="TreeGrafter"/>
</dbReference>
<comment type="caution">
    <text evidence="4">The sequence shown here is derived from an EMBL/GenBank/DDBJ whole genome shotgun (WGS) entry which is preliminary data.</text>
</comment>
<dbReference type="Gene3D" id="3.40.50.720">
    <property type="entry name" value="NAD(P)-binding Rossmann-like Domain"/>
    <property type="match status" value="1"/>
</dbReference>
<dbReference type="PANTHER" id="PTHR10366:SF564">
    <property type="entry name" value="STEROL-4-ALPHA-CARBOXYLATE 3-DEHYDROGENASE, DECARBOXYLATING"/>
    <property type="match status" value="1"/>
</dbReference>
<dbReference type="Pfam" id="PF01370">
    <property type="entry name" value="Epimerase"/>
    <property type="match status" value="1"/>
</dbReference>
<evidence type="ECO:0000256" key="2">
    <source>
        <dbReference type="ARBA" id="ARBA00023445"/>
    </source>
</evidence>
<keyword evidence="1" id="KW-0560">Oxidoreductase</keyword>
<dbReference type="STRING" id="93625.A0A409XII9"/>
<dbReference type="EMBL" id="NHYD01001616">
    <property type="protein sequence ID" value="PPQ90551.1"/>
    <property type="molecule type" value="Genomic_DNA"/>
</dbReference>
<keyword evidence="5" id="KW-1185">Reference proteome</keyword>
<sequence>MSQSSKLIFVTGASGFLASHIIQELITQGYRVRASARKSKVEPLRALYISFPAVEIVEIGDIANDQFEEALKGVDAVIHTASPLPGRQDIDRMFKSAVDGSLNVLRQAEKAGVKKFVVTSSIVTAMLDPTVVGGALRAHHWNPFKKEHATAENGNMATYAIAKKYAELAVWEWAEANPQVDVTTINPPYFYGPFAPLHLTIAPGEFNALSTDLMIYSLLSPTGEFPSSAGYADVRDVARAHVGALRTPSTVQGRKRIILASPHDLNFEAVLEAVKKARPEVEGRTITAPLPKYPFEKYDIDFTVVEEVTGLKAEDFHPVLETLMETVNALLGLEKSWKESGFVMPQDIPTMF</sequence>
<gene>
    <name evidence="4" type="ORF">CVT25_015865</name>
</gene>
<protein>
    <recommendedName>
        <fullName evidence="3">NAD-dependent epimerase/dehydratase domain-containing protein</fullName>
    </recommendedName>
</protein>
<evidence type="ECO:0000256" key="1">
    <source>
        <dbReference type="ARBA" id="ARBA00023002"/>
    </source>
</evidence>
<dbReference type="InterPro" id="IPR050425">
    <property type="entry name" value="NAD(P)_dehydrat-like"/>
</dbReference>
<comment type="similarity">
    <text evidence="2">Belongs to the NAD(P)-dependent epimerase/dehydratase family. Dihydroflavonol-4-reductase subfamily.</text>
</comment>
<evidence type="ECO:0000259" key="3">
    <source>
        <dbReference type="Pfam" id="PF01370"/>
    </source>
</evidence>
<evidence type="ECO:0000313" key="4">
    <source>
        <dbReference type="EMBL" id="PPQ90551.1"/>
    </source>
</evidence>
<evidence type="ECO:0000313" key="5">
    <source>
        <dbReference type="Proteomes" id="UP000283269"/>
    </source>
</evidence>
<feature type="domain" description="NAD-dependent epimerase/dehydratase" evidence="3">
    <location>
        <begin position="8"/>
        <end position="253"/>
    </location>
</feature>
<dbReference type="Proteomes" id="UP000283269">
    <property type="component" value="Unassembled WGS sequence"/>
</dbReference>
<dbReference type="SUPFAM" id="SSF51735">
    <property type="entry name" value="NAD(P)-binding Rossmann-fold domains"/>
    <property type="match status" value="1"/>
</dbReference>
<dbReference type="InterPro" id="IPR036291">
    <property type="entry name" value="NAD(P)-bd_dom_sf"/>
</dbReference>
<dbReference type="OrthoDB" id="2735536at2759"/>